<keyword evidence="1" id="KW-0812">Transmembrane</keyword>
<feature type="transmembrane region" description="Helical" evidence="1">
    <location>
        <begin position="47"/>
        <end position="80"/>
    </location>
</feature>
<keyword evidence="1" id="KW-0472">Membrane</keyword>
<proteinExistence type="predicted"/>
<evidence type="ECO:0008006" key="3">
    <source>
        <dbReference type="Google" id="ProtNLM"/>
    </source>
</evidence>
<protein>
    <recommendedName>
        <fullName evidence="3">Circular bacteriocin, circularin A/uberolysin family</fullName>
    </recommendedName>
</protein>
<reference evidence="2" key="1">
    <citation type="submission" date="2015-08" db="EMBL/GenBank/DDBJ databases">
        <authorList>
            <person name="Babu N.S."/>
            <person name="Beckwith C.J."/>
            <person name="Beseler K.G."/>
            <person name="Brison A."/>
            <person name="Carone J.V."/>
            <person name="Caskin T.P."/>
            <person name="Diamond M."/>
            <person name="Durham M.E."/>
            <person name="Foxe J.M."/>
            <person name="Go M."/>
            <person name="Henderson B.A."/>
            <person name="Jones I.B."/>
            <person name="McGettigan J.A."/>
            <person name="Micheletti S.J."/>
            <person name="Nasrallah M.E."/>
            <person name="Ortiz D."/>
            <person name="Piller C.R."/>
            <person name="Privatt S.R."/>
            <person name="Schneider S.L."/>
            <person name="Sharp S."/>
            <person name="Smith T.C."/>
            <person name="Stanton J.D."/>
            <person name="Ullery H.E."/>
            <person name="Wilson R.J."/>
            <person name="Serrano M.G."/>
            <person name="Buck G."/>
            <person name="Lee V."/>
            <person name="Wang Y."/>
            <person name="Carvalho R."/>
            <person name="Voegtly L."/>
            <person name="Shi R."/>
            <person name="Duckworth R."/>
            <person name="Johnson A."/>
            <person name="Loviza R."/>
            <person name="Walstead R."/>
            <person name="Shah Z."/>
            <person name="Kiflezghi M."/>
            <person name="Wade K."/>
            <person name="Ball S.L."/>
            <person name="Bradley K.W."/>
            <person name="Asai D.J."/>
            <person name="Bowman C.A."/>
            <person name="Russell D.A."/>
            <person name="Pope W.H."/>
            <person name="Jacobs-Sera D."/>
            <person name="Hendrix R.W."/>
            <person name="Hatfull G.F."/>
        </authorList>
    </citation>
    <scope>NUCLEOTIDE SEQUENCE</scope>
</reference>
<dbReference type="EMBL" id="CZKA01000015">
    <property type="protein sequence ID" value="CUR54889.1"/>
    <property type="molecule type" value="Genomic_DNA"/>
</dbReference>
<dbReference type="Pfam" id="PF09221">
    <property type="entry name" value="Bacteriocin_IId"/>
    <property type="match status" value="1"/>
</dbReference>
<dbReference type="AlphaFoldDB" id="A0A2P2BYQ7"/>
<accession>A0A2P2BYQ7</accession>
<keyword evidence="1" id="KW-1133">Transmembrane helix</keyword>
<organism evidence="2">
    <name type="scientific">metagenome</name>
    <dbReference type="NCBI Taxonomy" id="256318"/>
    <lineage>
        <taxon>unclassified sequences</taxon>
        <taxon>metagenomes</taxon>
    </lineage>
</organism>
<evidence type="ECO:0000256" key="1">
    <source>
        <dbReference type="SAM" id="Phobius"/>
    </source>
</evidence>
<name>A0A2P2BYQ7_9ZZZZ</name>
<feature type="transmembrane region" description="Helical" evidence="1">
    <location>
        <begin position="12"/>
        <end position="35"/>
    </location>
</feature>
<gene>
    <name evidence="2" type="ORF">NOCA2220080</name>
</gene>
<dbReference type="InterPro" id="IPR020038">
    <property type="entry name" value="Circ_bacteriocin"/>
</dbReference>
<evidence type="ECO:0000313" key="2">
    <source>
        <dbReference type="EMBL" id="CUR54889.1"/>
    </source>
</evidence>
<sequence>MHTLTKRDYASVAVAMAVVSFGLSVATIGGLWVAGSLGISTAAASQIVAAIVAGGWALRAVIIIFGAGIIGAITATVLWYVSRKGRTAAIA</sequence>